<gene>
    <name evidence="2" type="ORF">SAMN05421544_101251</name>
</gene>
<dbReference type="Pfam" id="PF01381">
    <property type="entry name" value="HTH_3"/>
    <property type="match status" value="1"/>
</dbReference>
<dbReference type="STRING" id="1071918.SAMN05421544_101251"/>
<dbReference type="PROSITE" id="PS50943">
    <property type="entry name" value="HTH_CROC1"/>
    <property type="match status" value="1"/>
</dbReference>
<name>A0A1G6YT27_9FLAO</name>
<dbReference type="CDD" id="cd00093">
    <property type="entry name" value="HTH_XRE"/>
    <property type="match status" value="1"/>
</dbReference>
<protein>
    <recommendedName>
        <fullName evidence="1">HTH cro/C1-type domain-containing protein</fullName>
    </recommendedName>
</protein>
<dbReference type="EMBL" id="FNAS01000001">
    <property type="protein sequence ID" value="SDD93203.1"/>
    <property type="molecule type" value="Genomic_DNA"/>
</dbReference>
<dbReference type="GO" id="GO:0003677">
    <property type="term" value="F:DNA binding"/>
    <property type="evidence" value="ECO:0007669"/>
    <property type="project" value="InterPro"/>
</dbReference>
<dbReference type="InterPro" id="IPR001387">
    <property type="entry name" value="Cro/C1-type_HTH"/>
</dbReference>
<keyword evidence="3" id="KW-1185">Reference proteome</keyword>
<dbReference type="Proteomes" id="UP000198517">
    <property type="component" value="Unassembled WGS sequence"/>
</dbReference>
<dbReference type="Gene3D" id="1.10.260.40">
    <property type="entry name" value="lambda repressor-like DNA-binding domains"/>
    <property type="match status" value="1"/>
</dbReference>
<proteinExistence type="predicted"/>
<evidence type="ECO:0000313" key="3">
    <source>
        <dbReference type="Proteomes" id="UP000198517"/>
    </source>
</evidence>
<feature type="domain" description="HTH cro/C1-type" evidence="1">
    <location>
        <begin position="2"/>
        <end position="43"/>
    </location>
</feature>
<evidence type="ECO:0000259" key="1">
    <source>
        <dbReference type="PROSITE" id="PS50943"/>
    </source>
</evidence>
<dbReference type="InterPro" id="IPR010982">
    <property type="entry name" value="Lambda_DNA-bd_dom_sf"/>
</dbReference>
<dbReference type="AlphaFoldDB" id="A0A1G6YT27"/>
<dbReference type="RefSeq" id="WP_245688756.1">
    <property type="nucleotide sequence ID" value="NZ_FNAS01000001.1"/>
</dbReference>
<dbReference type="SUPFAM" id="SSF47413">
    <property type="entry name" value="lambda repressor-like DNA-binding domains"/>
    <property type="match status" value="1"/>
</dbReference>
<organism evidence="2 3">
    <name type="scientific">Riemerella columbipharyngis</name>
    <dbReference type="NCBI Taxonomy" id="1071918"/>
    <lineage>
        <taxon>Bacteria</taxon>
        <taxon>Pseudomonadati</taxon>
        <taxon>Bacteroidota</taxon>
        <taxon>Flavobacteriia</taxon>
        <taxon>Flavobacteriales</taxon>
        <taxon>Weeksellaceae</taxon>
        <taxon>Riemerella</taxon>
    </lineage>
</organism>
<sequence>MDLAYACNFEKSNLCRIEAGNTCPNVYTLYKIAKNLNVELHELLNFEQK</sequence>
<accession>A0A1G6YT27</accession>
<reference evidence="2 3" key="1">
    <citation type="submission" date="2016-10" db="EMBL/GenBank/DDBJ databases">
        <authorList>
            <person name="de Groot N.N."/>
        </authorList>
    </citation>
    <scope>NUCLEOTIDE SEQUENCE [LARGE SCALE GENOMIC DNA]</scope>
    <source>
        <strain evidence="2 3">DSM 24015</strain>
    </source>
</reference>
<evidence type="ECO:0000313" key="2">
    <source>
        <dbReference type="EMBL" id="SDD93203.1"/>
    </source>
</evidence>